<accession>A0A6A6NQJ9</accession>
<evidence type="ECO:0000256" key="1">
    <source>
        <dbReference type="ARBA" id="ARBA00012513"/>
    </source>
</evidence>
<dbReference type="SUPFAM" id="SSF56112">
    <property type="entry name" value="Protein kinase-like (PK-like)"/>
    <property type="match status" value="1"/>
</dbReference>
<feature type="compositionally biased region" description="Basic residues" evidence="9">
    <location>
        <begin position="161"/>
        <end position="171"/>
    </location>
</feature>
<evidence type="ECO:0000313" key="11">
    <source>
        <dbReference type="EMBL" id="KAF2454011.1"/>
    </source>
</evidence>
<dbReference type="Pfam" id="PF12330">
    <property type="entry name" value="Haspin_kinase"/>
    <property type="match status" value="1"/>
</dbReference>
<keyword evidence="6" id="KW-0067">ATP-binding</keyword>
<evidence type="ECO:0000256" key="5">
    <source>
        <dbReference type="ARBA" id="ARBA00022777"/>
    </source>
</evidence>
<name>A0A6A6NQJ9_9PEZI</name>
<dbReference type="GO" id="GO:0005737">
    <property type="term" value="C:cytoplasm"/>
    <property type="evidence" value="ECO:0007669"/>
    <property type="project" value="TreeGrafter"/>
</dbReference>
<keyword evidence="12" id="KW-1185">Reference proteome</keyword>
<protein>
    <recommendedName>
        <fullName evidence="1">non-specific serine/threonine protein kinase</fullName>
        <ecNumber evidence="1">2.7.11.1</ecNumber>
    </recommendedName>
</protein>
<feature type="compositionally biased region" description="Basic residues" evidence="9">
    <location>
        <begin position="1"/>
        <end position="13"/>
    </location>
</feature>
<dbReference type="Proteomes" id="UP000799766">
    <property type="component" value="Unassembled WGS sequence"/>
</dbReference>
<keyword evidence="3" id="KW-0808">Transferase</keyword>
<dbReference type="SMART" id="SM01331">
    <property type="entry name" value="DUF3635"/>
    <property type="match status" value="1"/>
</dbReference>
<dbReference type="PANTHER" id="PTHR24419:SF18">
    <property type="entry name" value="SERINE_THREONINE-PROTEIN KINASE HASPIN"/>
    <property type="match status" value="1"/>
</dbReference>
<sequence length="654" mass="72911">MPPKHVYGKRPRAVKSAVFDWSSPDLDKTKVQETQKERARSKTNMGAEMSRIADRLKHLGLEESKNDERDARRVLKKKDANAGKAAAADKDKASGDASKPGQQLSVVVHEVPADAGGEAGDEAATRLSKTKSRARATSAASSTKVRATTDSESTKSAASRPARKLRSRSAVRRGSPQPSDSSAAPPGCPYTAYTKHLLRLGSTRGSRPIPFAEWSDSLTAHFDVIKIAEASYGEVYRLSLNKPDPRFLKADESVIKLIALKPAPVPEPERPLSHKLSAYAKRRLAIKELRISQMSDPSNVVDEVRLLQRLSSIPGFTNFRDATVVQGRPSGAFCKAWKEWNVARPINKKSTFPDPSWKNGYEDDQLWAVVEMQNAGSDLEHVGVQSVWAAWDLFWGVACAVAKAECEAELEHRDLHLGNVCVRNTRDQSDDALSDPEIREVERKRIGFTGLETTIIDYTLSRARMDDGAKGLAFLDMSKDRFFFQGDGSFDYQYNIYRYMHDIHLDGRALSIVEDDDRWERGIRPDWSRYIPLTNVLWLHFVLRTFLITIGAIPQPKDHFIAGSSKPKPNKGNYLLGKLAETENERNALAKAKELDKRLKTLDEALDPKNLMIKDVSENQDGHCAFQSTTELVAWAITEGWLKEKDIVSLGCGN</sequence>
<evidence type="ECO:0000259" key="10">
    <source>
        <dbReference type="SMART" id="SM01331"/>
    </source>
</evidence>
<gene>
    <name evidence="11" type="ORF">BDY21DRAFT_381632</name>
</gene>
<dbReference type="GO" id="GO:0005634">
    <property type="term" value="C:nucleus"/>
    <property type="evidence" value="ECO:0007669"/>
    <property type="project" value="TreeGrafter"/>
</dbReference>
<evidence type="ECO:0000256" key="4">
    <source>
        <dbReference type="ARBA" id="ARBA00022741"/>
    </source>
</evidence>
<evidence type="ECO:0000256" key="8">
    <source>
        <dbReference type="ARBA" id="ARBA00048679"/>
    </source>
</evidence>
<dbReference type="PANTHER" id="PTHR24419">
    <property type="entry name" value="INTERLEUKIN-1 RECEPTOR-ASSOCIATED KINASE"/>
    <property type="match status" value="1"/>
</dbReference>
<dbReference type="Gene3D" id="3.30.200.20">
    <property type="entry name" value="Phosphorylase Kinase, domain 1"/>
    <property type="match status" value="1"/>
</dbReference>
<feature type="region of interest" description="Disordered" evidence="9">
    <location>
        <begin position="1"/>
        <end position="188"/>
    </location>
</feature>
<keyword evidence="4" id="KW-0547">Nucleotide-binding</keyword>
<evidence type="ECO:0000256" key="6">
    <source>
        <dbReference type="ARBA" id="ARBA00022840"/>
    </source>
</evidence>
<keyword evidence="5" id="KW-0418">Kinase</keyword>
<evidence type="ECO:0000256" key="9">
    <source>
        <dbReference type="SAM" id="MobiDB-lite"/>
    </source>
</evidence>
<dbReference type="OrthoDB" id="21018at2759"/>
<feature type="domain" description="Serine/threonine-protein kinase haspin C-terminal" evidence="10">
    <location>
        <begin position="481"/>
        <end position="576"/>
    </location>
</feature>
<dbReference type="EMBL" id="MU001693">
    <property type="protein sequence ID" value="KAF2454011.1"/>
    <property type="molecule type" value="Genomic_DNA"/>
</dbReference>
<comment type="catalytic activity">
    <reaction evidence="7">
        <text>L-threonyl-[protein] + ATP = O-phospho-L-threonyl-[protein] + ADP + H(+)</text>
        <dbReference type="Rhea" id="RHEA:46608"/>
        <dbReference type="Rhea" id="RHEA-COMP:11060"/>
        <dbReference type="Rhea" id="RHEA-COMP:11605"/>
        <dbReference type="ChEBI" id="CHEBI:15378"/>
        <dbReference type="ChEBI" id="CHEBI:30013"/>
        <dbReference type="ChEBI" id="CHEBI:30616"/>
        <dbReference type="ChEBI" id="CHEBI:61977"/>
        <dbReference type="ChEBI" id="CHEBI:456216"/>
        <dbReference type="EC" id="2.7.11.1"/>
    </reaction>
</comment>
<feature type="compositionally biased region" description="Low complexity" evidence="9">
    <location>
        <begin position="175"/>
        <end position="185"/>
    </location>
</feature>
<dbReference type="GO" id="GO:0072354">
    <property type="term" value="F:histone H3T3 kinase activity"/>
    <property type="evidence" value="ECO:0007669"/>
    <property type="project" value="TreeGrafter"/>
</dbReference>
<dbReference type="EC" id="2.7.11.1" evidence="1"/>
<dbReference type="AlphaFoldDB" id="A0A6A6NQJ9"/>
<evidence type="ECO:0000256" key="3">
    <source>
        <dbReference type="ARBA" id="ARBA00022679"/>
    </source>
</evidence>
<dbReference type="InterPro" id="IPR011009">
    <property type="entry name" value="Kinase-like_dom_sf"/>
</dbReference>
<comment type="catalytic activity">
    <reaction evidence="8">
        <text>L-seryl-[protein] + ATP = O-phospho-L-seryl-[protein] + ADP + H(+)</text>
        <dbReference type="Rhea" id="RHEA:17989"/>
        <dbReference type="Rhea" id="RHEA-COMP:9863"/>
        <dbReference type="Rhea" id="RHEA-COMP:11604"/>
        <dbReference type="ChEBI" id="CHEBI:15378"/>
        <dbReference type="ChEBI" id="CHEBI:29999"/>
        <dbReference type="ChEBI" id="CHEBI:30616"/>
        <dbReference type="ChEBI" id="CHEBI:83421"/>
        <dbReference type="ChEBI" id="CHEBI:456216"/>
        <dbReference type="EC" id="2.7.11.1"/>
    </reaction>
</comment>
<organism evidence="11 12">
    <name type="scientific">Lineolata rhizophorae</name>
    <dbReference type="NCBI Taxonomy" id="578093"/>
    <lineage>
        <taxon>Eukaryota</taxon>
        <taxon>Fungi</taxon>
        <taxon>Dikarya</taxon>
        <taxon>Ascomycota</taxon>
        <taxon>Pezizomycotina</taxon>
        <taxon>Dothideomycetes</taxon>
        <taxon>Dothideomycetes incertae sedis</taxon>
        <taxon>Lineolatales</taxon>
        <taxon>Lineolataceae</taxon>
        <taxon>Lineolata</taxon>
    </lineage>
</organism>
<evidence type="ECO:0000313" key="12">
    <source>
        <dbReference type="Proteomes" id="UP000799766"/>
    </source>
</evidence>
<evidence type="ECO:0000256" key="7">
    <source>
        <dbReference type="ARBA" id="ARBA00047899"/>
    </source>
</evidence>
<dbReference type="GO" id="GO:0035556">
    <property type="term" value="P:intracellular signal transduction"/>
    <property type="evidence" value="ECO:0007669"/>
    <property type="project" value="TreeGrafter"/>
</dbReference>
<keyword evidence="2" id="KW-0723">Serine/threonine-protein kinase</keyword>
<dbReference type="InterPro" id="IPR024604">
    <property type="entry name" value="GSG2_C"/>
</dbReference>
<feature type="compositionally biased region" description="Low complexity" evidence="9">
    <location>
        <begin position="135"/>
        <end position="146"/>
    </location>
</feature>
<feature type="compositionally biased region" description="Basic and acidic residues" evidence="9">
    <location>
        <begin position="51"/>
        <end position="94"/>
    </location>
</feature>
<dbReference type="GO" id="GO:0005524">
    <property type="term" value="F:ATP binding"/>
    <property type="evidence" value="ECO:0007669"/>
    <property type="project" value="UniProtKB-KW"/>
</dbReference>
<proteinExistence type="predicted"/>
<reference evidence="11" key="1">
    <citation type="journal article" date="2020" name="Stud. Mycol.">
        <title>101 Dothideomycetes genomes: a test case for predicting lifestyles and emergence of pathogens.</title>
        <authorList>
            <person name="Haridas S."/>
            <person name="Albert R."/>
            <person name="Binder M."/>
            <person name="Bloem J."/>
            <person name="Labutti K."/>
            <person name="Salamov A."/>
            <person name="Andreopoulos B."/>
            <person name="Baker S."/>
            <person name="Barry K."/>
            <person name="Bills G."/>
            <person name="Bluhm B."/>
            <person name="Cannon C."/>
            <person name="Castanera R."/>
            <person name="Culley D."/>
            <person name="Daum C."/>
            <person name="Ezra D."/>
            <person name="Gonzalez J."/>
            <person name="Henrissat B."/>
            <person name="Kuo A."/>
            <person name="Liang C."/>
            <person name="Lipzen A."/>
            <person name="Lutzoni F."/>
            <person name="Magnuson J."/>
            <person name="Mondo S."/>
            <person name="Nolan M."/>
            <person name="Ohm R."/>
            <person name="Pangilinan J."/>
            <person name="Park H.-J."/>
            <person name="Ramirez L."/>
            <person name="Alfaro M."/>
            <person name="Sun H."/>
            <person name="Tritt A."/>
            <person name="Yoshinaga Y."/>
            <person name="Zwiers L.-H."/>
            <person name="Turgeon B."/>
            <person name="Goodwin S."/>
            <person name="Spatafora J."/>
            <person name="Crous P."/>
            <person name="Grigoriev I."/>
        </authorList>
    </citation>
    <scope>NUCLEOTIDE SEQUENCE</scope>
    <source>
        <strain evidence="11">ATCC 16933</strain>
    </source>
</reference>
<dbReference type="Gene3D" id="1.10.510.10">
    <property type="entry name" value="Transferase(Phosphotransferase) domain 1"/>
    <property type="match status" value="1"/>
</dbReference>
<feature type="compositionally biased region" description="Basic and acidic residues" evidence="9">
    <location>
        <begin position="25"/>
        <end position="40"/>
    </location>
</feature>
<evidence type="ECO:0000256" key="2">
    <source>
        <dbReference type="ARBA" id="ARBA00022527"/>
    </source>
</evidence>
<dbReference type="GO" id="GO:0000278">
    <property type="term" value="P:mitotic cell cycle"/>
    <property type="evidence" value="ECO:0007669"/>
    <property type="project" value="TreeGrafter"/>
</dbReference>